<name>A0A4S3KNK8_9GAMM</name>
<gene>
    <name evidence="12" type="ORF">B1806_08515</name>
</gene>
<keyword evidence="4" id="KW-1003">Cell membrane</keyword>
<dbReference type="SUPFAM" id="SSF161098">
    <property type="entry name" value="MetI-like"/>
    <property type="match status" value="1"/>
</dbReference>
<keyword evidence="5 10" id="KW-0592">Phosphate transport</keyword>
<comment type="caution">
    <text evidence="12">The sequence shown here is derived from an EMBL/GenBank/DDBJ whole genome shotgun (WGS) entry which is preliminary data.</text>
</comment>
<keyword evidence="3 9" id="KW-0813">Transport</keyword>
<proteinExistence type="inferred from homology"/>
<evidence type="ECO:0000256" key="7">
    <source>
        <dbReference type="ARBA" id="ARBA00022989"/>
    </source>
</evidence>
<keyword evidence="7 9" id="KW-1133">Transmembrane helix</keyword>
<evidence type="ECO:0000313" key="12">
    <source>
        <dbReference type="EMBL" id="THD10400.1"/>
    </source>
</evidence>
<comment type="subcellular location">
    <subcellularLocation>
        <location evidence="10">Cell inner membrane</location>
        <topology evidence="10">Multi-pass membrane protein</topology>
    </subcellularLocation>
    <subcellularLocation>
        <location evidence="1 9">Cell membrane</location>
        <topology evidence="1 9">Multi-pass membrane protein</topology>
    </subcellularLocation>
</comment>
<dbReference type="RefSeq" id="WP_081127199.1">
    <property type="nucleotide sequence ID" value="NZ_DAHXOC010000005.1"/>
</dbReference>
<dbReference type="GO" id="GO:0005886">
    <property type="term" value="C:plasma membrane"/>
    <property type="evidence" value="ECO:0007669"/>
    <property type="project" value="UniProtKB-SubCell"/>
</dbReference>
<feature type="transmembrane region" description="Helical" evidence="9">
    <location>
        <begin position="7"/>
        <end position="31"/>
    </location>
</feature>
<comment type="similarity">
    <text evidence="2 10">Belongs to the binding-protein-dependent transport system permease family. CysTW subfamily.</text>
</comment>
<dbReference type="PROSITE" id="PS50928">
    <property type="entry name" value="ABC_TM1"/>
    <property type="match status" value="1"/>
</dbReference>
<evidence type="ECO:0000313" key="13">
    <source>
        <dbReference type="Proteomes" id="UP000307749"/>
    </source>
</evidence>
<evidence type="ECO:0000259" key="11">
    <source>
        <dbReference type="PROSITE" id="PS50928"/>
    </source>
</evidence>
<dbReference type="PANTHER" id="PTHR30425:SF1">
    <property type="entry name" value="PHOSPHATE TRANSPORT SYSTEM PERMEASE PROTEIN PSTC"/>
    <property type="match status" value="1"/>
</dbReference>
<feature type="transmembrane region" description="Helical" evidence="9">
    <location>
        <begin position="170"/>
        <end position="191"/>
    </location>
</feature>
<evidence type="ECO:0000256" key="6">
    <source>
        <dbReference type="ARBA" id="ARBA00022692"/>
    </source>
</evidence>
<evidence type="ECO:0000256" key="2">
    <source>
        <dbReference type="ARBA" id="ARBA00007069"/>
    </source>
</evidence>
<evidence type="ECO:0000256" key="1">
    <source>
        <dbReference type="ARBA" id="ARBA00004651"/>
    </source>
</evidence>
<feature type="transmembrane region" description="Helical" evidence="9">
    <location>
        <begin position="227"/>
        <end position="250"/>
    </location>
</feature>
<dbReference type="AlphaFoldDB" id="A0A4S3KNK8"/>
<feature type="transmembrane region" description="Helical" evidence="9">
    <location>
        <begin position="74"/>
        <end position="105"/>
    </location>
</feature>
<dbReference type="InterPro" id="IPR000515">
    <property type="entry name" value="MetI-like"/>
</dbReference>
<dbReference type="Gene3D" id="1.10.3720.10">
    <property type="entry name" value="MetI-like"/>
    <property type="match status" value="1"/>
</dbReference>
<feature type="domain" description="ABC transmembrane type-1" evidence="11">
    <location>
        <begin position="80"/>
        <end position="310"/>
    </location>
</feature>
<dbReference type="STRING" id="993689.GCA_002077135_01898"/>
<comment type="function">
    <text evidence="10">Part of the binding-protein-dependent transport system for phosphate; probably responsible for the translocation of the substrate across the membrane.</text>
</comment>
<dbReference type="EMBL" id="MWQO01000028">
    <property type="protein sequence ID" value="THD10400.1"/>
    <property type="molecule type" value="Genomic_DNA"/>
</dbReference>
<dbReference type="OrthoDB" id="9785113at2"/>
<feature type="transmembrane region" description="Helical" evidence="9">
    <location>
        <begin position="117"/>
        <end position="144"/>
    </location>
</feature>
<protein>
    <recommendedName>
        <fullName evidence="10">Phosphate transport system permease protein</fullName>
    </recommendedName>
</protein>
<keyword evidence="8 9" id="KW-0472">Membrane</keyword>
<dbReference type="Pfam" id="PF00528">
    <property type="entry name" value="BPD_transp_1"/>
    <property type="match status" value="1"/>
</dbReference>
<evidence type="ECO:0000256" key="4">
    <source>
        <dbReference type="ARBA" id="ARBA00022475"/>
    </source>
</evidence>
<keyword evidence="10" id="KW-0997">Cell inner membrane</keyword>
<evidence type="ECO:0000256" key="5">
    <source>
        <dbReference type="ARBA" id="ARBA00022592"/>
    </source>
</evidence>
<dbReference type="InterPro" id="IPR051124">
    <property type="entry name" value="Phosphate_Transport_Permease"/>
</dbReference>
<dbReference type="InterPro" id="IPR011864">
    <property type="entry name" value="Phosphate_PstC"/>
</dbReference>
<dbReference type="Proteomes" id="UP000307749">
    <property type="component" value="Unassembled WGS sequence"/>
</dbReference>
<dbReference type="NCBIfam" id="TIGR02138">
    <property type="entry name" value="phosphate_pstC"/>
    <property type="match status" value="1"/>
</dbReference>
<dbReference type="GO" id="GO:0006817">
    <property type="term" value="P:phosphate ion transport"/>
    <property type="evidence" value="ECO:0007669"/>
    <property type="project" value="UniProtKB-KW"/>
</dbReference>
<accession>A0A4S3KNK8</accession>
<feature type="transmembrane region" description="Helical" evidence="9">
    <location>
        <begin position="287"/>
        <end position="314"/>
    </location>
</feature>
<evidence type="ECO:0000256" key="9">
    <source>
        <dbReference type="RuleBase" id="RU363032"/>
    </source>
</evidence>
<dbReference type="PANTHER" id="PTHR30425">
    <property type="entry name" value="PHOSPHATE TRANSPORT SYSTEM PERMEASE PROTEIN PST"/>
    <property type="match status" value="1"/>
</dbReference>
<dbReference type="GO" id="GO:0005315">
    <property type="term" value="F:phosphate transmembrane transporter activity"/>
    <property type="evidence" value="ECO:0007669"/>
    <property type="project" value="InterPro"/>
</dbReference>
<reference evidence="12 13" key="1">
    <citation type="submission" date="2017-02" db="EMBL/GenBank/DDBJ databases">
        <title>Whole genome sequencing of Metallibacterium scheffleri DSM 24874 (T).</title>
        <authorList>
            <person name="Kumar S."/>
            <person name="Patil P."/>
            <person name="Patil P.B."/>
        </authorList>
    </citation>
    <scope>NUCLEOTIDE SEQUENCE [LARGE SCALE GENOMIC DNA]</scope>
    <source>
        <strain evidence="12 13">DSM 24874</strain>
    </source>
</reference>
<organism evidence="12 13">
    <name type="scientific">Metallibacterium scheffleri</name>
    <dbReference type="NCBI Taxonomy" id="993689"/>
    <lineage>
        <taxon>Bacteria</taxon>
        <taxon>Pseudomonadati</taxon>
        <taxon>Pseudomonadota</taxon>
        <taxon>Gammaproteobacteria</taxon>
        <taxon>Lysobacterales</taxon>
        <taxon>Rhodanobacteraceae</taxon>
        <taxon>Metallibacterium</taxon>
    </lineage>
</organism>
<sequence>MRPSDALFRVTVTAFAAMIPLVLLALFAFLLHDSWPALRFNGFDFFTHSSWNLGNQYGNPVTVRGEQVMPGASFAILFLIVGTLASSLIALLLAVPLGVGAAVFLAEAVPPRIRTYASLLVELLASVPSVVFGLWGYIVLIPFLSRHVYPHMAHWLRDVPFFGPPSGSGYGLLTAGIVLSLMCVPLIAANLREAIESTPQALREAGLAVGATRFEVVRKIILPRLRLPLIGVSTLALGRALGETMAVLMISGNALNILPENIYSPISTMASFMVSQLDSALQDPTNMAIYGIAEIGLALLLLSLLVNALARLLVPRSLST</sequence>
<dbReference type="CDD" id="cd06261">
    <property type="entry name" value="TM_PBP2"/>
    <property type="match status" value="1"/>
</dbReference>
<keyword evidence="13" id="KW-1185">Reference proteome</keyword>
<evidence type="ECO:0000256" key="3">
    <source>
        <dbReference type="ARBA" id="ARBA00022448"/>
    </source>
</evidence>
<keyword evidence="6 9" id="KW-0812">Transmembrane</keyword>
<evidence type="ECO:0000256" key="8">
    <source>
        <dbReference type="ARBA" id="ARBA00023136"/>
    </source>
</evidence>
<dbReference type="InterPro" id="IPR035906">
    <property type="entry name" value="MetI-like_sf"/>
</dbReference>
<evidence type="ECO:0000256" key="10">
    <source>
        <dbReference type="RuleBase" id="RU363054"/>
    </source>
</evidence>